<protein>
    <submittedName>
        <fullName evidence="5">Type I restriction enzyme S subunit</fullName>
    </submittedName>
</protein>
<evidence type="ECO:0000313" key="6">
    <source>
        <dbReference type="Proteomes" id="UP000273898"/>
    </source>
</evidence>
<accession>A0A497XTJ5</accession>
<name>A0A497XTJ5_9SPHI</name>
<dbReference type="Pfam" id="PF01420">
    <property type="entry name" value="Methylase_S"/>
    <property type="match status" value="2"/>
</dbReference>
<dbReference type="AlphaFoldDB" id="A0A497XTJ5"/>
<dbReference type="InterPro" id="IPR000055">
    <property type="entry name" value="Restrct_endonuc_typeI_TRD"/>
</dbReference>
<dbReference type="OrthoDB" id="667970at2"/>
<dbReference type="GO" id="GO:0003677">
    <property type="term" value="F:DNA binding"/>
    <property type="evidence" value="ECO:0007669"/>
    <property type="project" value="UniProtKB-KW"/>
</dbReference>
<sequence>MTKKEEVRRVPNLRFKGFEEEWEQRTLSDLGDFIGGGTPSSSNSNFWNGDIPWISSSDLVEDNIHSMNVSRFITEEAINKSSTKLCKAPIILIVSRVGVGKVAYSHESICTSQDFTNIVNFKCNGLFLSYFLSVEMKNSASSLQGTSIKGISSSDIKSKKLFIPNDNEQQRIATFLLLLDNRIRTQSKIIQRLETSMQNLRKRLFTQKYRFKDNFGKSFIDWEIKRLGDIATRITNKNKENNINVLTISAQYGLISQLDFFNKSVSAKDLTGYFLLSKNYFAYNKSYSNGYPMGAIKRLKNYEKGVVSTLYICFDFNSDIDLDFMEHLFEGGIQNSELEKIAQEGARNHGLLNIGLADFFNIELTIPSLDEQRCIGKFLHKLQEKIELEKQLLLKYENQKKYLLENLFI</sequence>
<dbReference type="Gene3D" id="3.90.220.20">
    <property type="entry name" value="DNA methylase specificity domains"/>
    <property type="match status" value="2"/>
</dbReference>
<evidence type="ECO:0000256" key="3">
    <source>
        <dbReference type="ARBA" id="ARBA00023125"/>
    </source>
</evidence>
<dbReference type="PANTHER" id="PTHR30408">
    <property type="entry name" value="TYPE-1 RESTRICTION ENZYME ECOKI SPECIFICITY PROTEIN"/>
    <property type="match status" value="1"/>
</dbReference>
<evidence type="ECO:0000259" key="4">
    <source>
        <dbReference type="Pfam" id="PF01420"/>
    </source>
</evidence>
<dbReference type="InterPro" id="IPR052021">
    <property type="entry name" value="Type-I_RS_S_subunit"/>
</dbReference>
<evidence type="ECO:0000256" key="1">
    <source>
        <dbReference type="ARBA" id="ARBA00010923"/>
    </source>
</evidence>
<evidence type="ECO:0000256" key="2">
    <source>
        <dbReference type="ARBA" id="ARBA00022747"/>
    </source>
</evidence>
<proteinExistence type="inferred from homology"/>
<dbReference type="Proteomes" id="UP000273898">
    <property type="component" value="Unassembled WGS sequence"/>
</dbReference>
<dbReference type="RefSeq" id="WP_121286668.1">
    <property type="nucleotide sequence ID" value="NZ_RCCK01000014.1"/>
</dbReference>
<gene>
    <name evidence="5" type="ORF">BCL90_4281</name>
</gene>
<feature type="domain" description="Type I restriction modification DNA specificity" evidence="4">
    <location>
        <begin position="20"/>
        <end position="194"/>
    </location>
</feature>
<organism evidence="5 6">
    <name type="scientific">Pedobacter alluvionis</name>
    <dbReference type="NCBI Taxonomy" id="475253"/>
    <lineage>
        <taxon>Bacteria</taxon>
        <taxon>Pseudomonadati</taxon>
        <taxon>Bacteroidota</taxon>
        <taxon>Sphingobacteriia</taxon>
        <taxon>Sphingobacteriales</taxon>
        <taxon>Sphingobacteriaceae</taxon>
        <taxon>Pedobacter</taxon>
    </lineage>
</organism>
<comment type="similarity">
    <text evidence="1">Belongs to the type-I restriction system S methylase family.</text>
</comment>
<dbReference type="EMBL" id="RCCK01000014">
    <property type="protein sequence ID" value="RLJ72649.1"/>
    <property type="molecule type" value="Genomic_DNA"/>
</dbReference>
<comment type="caution">
    <text evidence="5">The sequence shown here is derived from an EMBL/GenBank/DDBJ whole genome shotgun (WGS) entry which is preliminary data.</text>
</comment>
<reference evidence="5 6" key="1">
    <citation type="submission" date="2018-10" db="EMBL/GenBank/DDBJ databases">
        <title>Genomic Encyclopedia of Archaeal and Bacterial Type Strains, Phase II (KMG-II): from individual species to whole genera.</title>
        <authorList>
            <person name="Goeker M."/>
        </authorList>
    </citation>
    <scope>NUCLEOTIDE SEQUENCE [LARGE SCALE GENOMIC DNA]</scope>
    <source>
        <strain evidence="5 6">DSM 19624</strain>
    </source>
</reference>
<dbReference type="SUPFAM" id="SSF116734">
    <property type="entry name" value="DNA methylase specificity domain"/>
    <property type="match status" value="2"/>
</dbReference>
<feature type="domain" description="Type I restriction modification DNA specificity" evidence="4">
    <location>
        <begin position="221"/>
        <end position="393"/>
    </location>
</feature>
<dbReference type="CDD" id="cd17513">
    <property type="entry name" value="RMtype1_S_AveSPN6ORF1907P_TRD2-CR2_like"/>
    <property type="match status" value="1"/>
</dbReference>
<dbReference type="Gene3D" id="1.10.287.1120">
    <property type="entry name" value="Bipartite methylase S protein"/>
    <property type="match status" value="1"/>
</dbReference>
<evidence type="ECO:0000313" key="5">
    <source>
        <dbReference type="EMBL" id="RLJ72649.1"/>
    </source>
</evidence>
<dbReference type="PANTHER" id="PTHR30408:SF13">
    <property type="entry name" value="TYPE I RESTRICTION ENZYME HINDI SPECIFICITY SUBUNIT"/>
    <property type="match status" value="1"/>
</dbReference>
<keyword evidence="3" id="KW-0238">DNA-binding</keyword>
<dbReference type="InterPro" id="IPR044946">
    <property type="entry name" value="Restrct_endonuc_typeI_TRD_sf"/>
</dbReference>
<dbReference type="GO" id="GO:0009307">
    <property type="term" value="P:DNA restriction-modification system"/>
    <property type="evidence" value="ECO:0007669"/>
    <property type="project" value="UniProtKB-KW"/>
</dbReference>
<keyword evidence="2" id="KW-0680">Restriction system</keyword>